<proteinExistence type="predicted"/>
<dbReference type="AlphaFoldDB" id="A0A0F9FG40"/>
<organism evidence="1">
    <name type="scientific">marine sediment metagenome</name>
    <dbReference type="NCBI Taxonomy" id="412755"/>
    <lineage>
        <taxon>unclassified sequences</taxon>
        <taxon>metagenomes</taxon>
        <taxon>ecological metagenomes</taxon>
    </lineage>
</organism>
<name>A0A0F9FG40_9ZZZZ</name>
<protein>
    <submittedName>
        <fullName evidence="1">Uncharacterized protein</fullName>
    </submittedName>
</protein>
<comment type="caution">
    <text evidence="1">The sequence shown here is derived from an EMBL/GenBank/DDBJ whole genome shotgun (WGS) entry which is preliminary data.</text>
</comment>
<sequence>MIVLVLWAALASIPEPDCVDLLTWTAGCPPYVLRLSRCEQAAVRACRWIQLGPSVP</sequence>
<evidence type="ECO:0000313" key="1">
    <source>
        <dbReference type="EMBL" id="KKL50102.1"/>
    </source>
</evidence>
<gene>
    <name evidence="1" type="ORF">LCGC14_2308840</name>
</gene>
<reference evidence="1" key="1">
    <citation type="journal article" date="2015" name="Nature">
        <title>Complex archaea that bridge the gap between prokaryotes and eukaryotes.</title>
        <authorList>
            <person name="Spang A."/>
            <person name="Saw J.H."/>
            <person name="Jorgensen S.L."/>
            <person name="Zaremba-Niedzwiedzka K."/>
            <person name="Martijn J."/>
            <person name="Lind A.E."/>
            <person name="van Eijk R."/>
            <person name="Schleper C."/>
            <person name="Guy L."/>
            <person name="Ettema T.J."/>
        </authorList>
    </citation>
    <scope>NUCLEOTIDE SEQUENCE</scope>
</reference>
<dbReference type="EMBL" id="LAZR01032721">
    <property type="protein sequence ID" value="KKL50102.1"/>
    <property type="molecule type" value="Genomic_DNA"/>
</dbReference>
<accession>A0A0F9FG40</accession>